<sequence length="72" mass="8391">MRACPLITEERTSHRCPHVRLGFREMKVSLLAPGGPDFYRRTWEINDGLNLFDCPLCGLKQERRGLWALRCC</sequence>
<dbReference type="GeneID" id="27901315"/>
<dbReference type="EMBL" id="KB456261">
    <property type="protein sequence ID" value="EMF15338.1"/>
    <property type="molecule type" value="Genomic_DNA"/>
</dbReference>
<accession>M3CNI1</accession>
<keyword evidence="2" id="KW-1185">Reference proteome</keyword>
<evidence type="ECO:0000313" key="1">
    <source>
        <dbReference type="EMBL" id="EMF15338.1"/>
    </source>
</evidence>
<dbReference type="RefSeq" id="XP_016763459.1">
    <property type="nucleotide sequence ID" value="XM_016904178.1"/>
</dbReference>
<dbReference type="Proteomes" id="UP000016931">
    <property type="component" value="Unassembled WGS sequence"/>
</dbReference>
<name>M3CNI1_SPHMS</name>
<evidence type="ECO:0000313" key="2">
    <source>
        <dbReference type="Proteomes" id="UP000016931"/>
    </source>
</evidence>
<reference evidence="1 2" key="1">
    <citation type="journal article" date="2012" name="PLoS Pathog.">
        <title>Diverse lifestyles and strategies of plant pathogenesis encoded in the genomes of eighteen Dothideomycetes fungi.</title>
        <authorList>
            <person name="Ohm R.A."/>
            <person name="Feau N."/>
            <person name="Henrissat B."/>
            <person name="Schoch C.L."/>
            <person name="Horwitz B.A."/>
            <person name="Barry K.W."/>
            <person name="Condon B.J."/>
            <person name="Copeland A.C."/>
            <person name="Dhillon B."/>
            <person name="Glaser F."/>
            <person name="Hesse C.N."/>
            <person name="Kosti I."/>
            <person name="LaButti K."/>
            <person name="Lindquist E.A."/>
            <person name="Lucas S."/>
            <person name="Salamov A.A."/>
            <person name="Bradshaw R.E."/>
            <person name="Ciuffetti L."/>
            <person name="Hamelin R.C."/>
            <person name="Kema G.H.J."/>
            <person name="Lawrence C."/>
            <person name="Scott J.A."/>
            <person name="Spatafora J.W."/>
            <person name="Turgeon B.G."/>
            <person name="de Wit P.J.G.M."/>
            <person name="Zhong S."/>
            <person name="Goodwin S.B."/>
            <person name="Grigoriev I.V."/>
        </authorList>
    </citation>
    <scope>NUCLEOTIDE SEQUENCE [LARGE SCALE GENOMIC DNA]</scope>
    <source>
        <strain evidence="1 2">SO2202</strain>
    </source>
</reference>
<protein>
    <submittedName>
        <fullName evidence="1">Uncharacterized protein</fullName>
    </submittedName>
</protein>
<dbReference type="AlphaFoldDB" id="M3CNI1"/>
<gene>
    <name evidence="1" type="ORF">SEPMUDRAFT_147251</name>
</gene>
<organism evidence="1 2">
    <name type="scientific">Sphaerulina musiva (strain SO2202)</name>
    <name type="common">Poplar stem canker fungus</name>
    <name type="synonym">Septoria musiva</name>
    <dbReference type="NCBI Taxonomy" id="692275"/>
    <lineage>
        <taxon>Eukaryota</taxon>
        <taxon>Fungi</taxon>
        <taxon>Dikarya</taxon>
        <taxon>Ascomycota</taxon>
        <taxon>Pezizomycotina</taxon>
        <taxon>Dothideomycetes</taxon>
        <taxon>Dothideomycetidae</taxon>
        <taxon>Mycosphaerellales</taxon>
        <taxon>Mycosphaerellaceae</taxon>
        <taxon>Sphaerulina</taxon>
    </lineage>
</organism>
<proteinExistence type="predicted"/>
<dbReference type="HOGENOM" id="CLU_2723830_0_0_1"/>